<dbReference type="Ensembl" id="ENSNBRT00000014775.1">
    <property type="protein sequence ID" value="ENSNBRP00000014385.1"/>
    <property type="gene ID" value="ENSNBRG00000011127.1"/>
</dbReference>
<name>A0A3Q4GWK6_NEOBR</name>
<keyword evidence="2" id="KW-1185">Reference proteome</keyword>
<sequence>MSAGAAATPCSKFQANIFNKSKCQNCFKSRELHLLNDHDLEQVSSRSPQVLLS</sequence>
<dbReference type="PANTHER" id="PTHR17271:SF12">
    <property type="entry name" value="MYOSIN PHOSPHATASE RHO-INTERACTING PROTEIN ISOFORM X1"/>
    <property type="match status" value="1"/>
</dbReference>
<dbReference type="InterPro" id="IPR052223">
    <property type="entry name" value="Actin_Cytoskeleton_Reg"/>
</dbReference>
<organism evidence="1 2">
    <name type="scientific">Neolamprologus brichardi</name>
    <name type="common">Fairy cichlid</name>
    <name type="synonym">Lamprologus brichardi</name>
    <dbReference type="NCBI Taxonomy" id="32507"/>
    <lineage>
        <taxon>Eukaryota</taxon>
        <taxon>Metazoa</taxon>
        <taxon>Chordata</taxon>
        <taxon>Craniata</taxon>
        <taxon>Vertebrata</taxon>
        <taxon>Euteleostomi</taxon>
        <taxon>Actinopterygii</taxon>
        <taxon>Neopterygii</taxon>
        <taxon>Teleostei</taxon>
        <taxon>Neoteleostei</taxon>
        <taxon>Acanthomorphata</taxon>
        <taxon>Ovalentaria</taxon>
        <taxon>Cichlomorphae</taxon>
        <taxon>Cichliformes</taxon>
        <taxon>Cichlidae</taxon>
        <taxon>African cichlids</taxon>
        <taxon>Pseudocrenilabrinae</taxon>
        <taxon>Lamprologini</taxon>
        <taxon>Neolamprologus</taxon>
    </lineage>
</organism>
<dbReference type="STRING" id="32507.ENSNBRP00000014385"/>
<reference evidence="1" key="2">
    <citation type="submission" date="2025-09" db="UniProtKB">
        <authorList>
            <consortium name="Ensembl"/>
        </authorList>
    </citation>
    <scope>IDENTIFICATION</scope>
</reference>
<dbReference type="Proteomes" id="UP000261580">
    <property type="component" value="Unassembled WGS sequence"/>
</dbReference>
<protein>
    <submittedName>
        <fullName evidence="1">Uncharacterized protein</fullName>
    </submittedName>
</protein>
<accession>A0A3Q4GWK6</accession>
<proteinExistence type="predicted"/>
<dbReference type="AlphaFoldDB" id="A0A3Q4GWK6"/>
<dbReference type="GO" id="GO:0015629">
    <property type="term" value="C:actin cytoskeleton"/>
    <property type="evidence" value="ECO:0007669"/>
    <property type="project" value="TreeGrafter"/>
</dbReference>
<dbReference type="Bgee" id="ENSNBRG00000011127">
    <property type="expression patterns" value="Expressed in skeletal muscle tissue and 4 other cell types or tissues"/>
</dbReference>
<dbReference type="GO" id="GO:0051015">
    <property type="term" value="F:actin filament binding"/>
    <property type="evidence" value="ECO:0007669"/>
    <property type="project" value="TreeGrafter"/>
</dbReference>
<evidence type="ECO:0000313" key="1">
    <source>
        <dbReference type="Ensembl" id="ENSNBRP00000014385.1"/>
    </source>
</evidence>
<dbReference type="PANTHER" id="PTHR17271">
    <property type="entry name" value="PLECKSTRIN HOMOLOGY PH DOMAIN-CONTAINING PROTEIN"/>
    <property type="match status" value="1"/>
</dbReference>
<dbReference type="GeneTree" id="ENSGT01090000260189"/>
<evidence type="ECO:0000313" key="2">
    <source>
        <dbReference type="Proteomes" id="UP000261580"/>
    </source>
</evidence>
<reference evidence="1" key="1">
    <citation type="submission" date="2025-08" db="UniProtKB">
        <authorList>
            <consortium name="Ensembl"/>
        </authorList>
    </citation>
    <scope>IDENTIFICATION</scope>
</reference>